<protein>
    <submittedName>
        <fullName evidence="1">Uncharacterized protein</fullName>
    </submittedName>
</protein>
<evidence type="ECO:0000313" key="1">
    <source>
        <dbReference type="EMBL" id="KAJ4828276.1"/>
    </source>
</evidence>
<reference evidence="1" key="2">
    <citation type="journal article" date="2023" name="Plants (Basel)">
        <title>Annotation of the Turnera subulata (Passifloraceae) Draft Genome Reveals the S-Locus Evolved after the Divergence of Turneroideae from Passifloroideae in a Stepwise Manner.</title>
        <authorList>
            <person name="Henning P.M."/>
            <person name="Roalson E.H."/>
            <person name="Mir W."/>
            <person name="McCubbin A.G."/>
            <person name="Shore J.S."/>
        </authorList>
    </citation>
    <scope>NUCLEOTIDE SEQUENCE</scope>
    <source>
        <strain evidence="1">F60SS</strain>
    </source>
</reference>
<dbReference type="Proteomes" id="UP001141552">
    <property type="component" value="Unassembled WGS sequence"/>
</dbReference>
<accession>A0A9Q0FDC5</accession>
<dbReference type="EMBL" id="JAKUCV010006216">
    <property type="protein sequence ID" value="KAJ4828276.1"/>
    <property type="molecule type" value="Genomic_DNA"/>
</dbReference>
<reference evidence="1" key="1">
    <citation type="submission" date="2022-02" db="EMBL/GenBank/DDBJ databases">
        <authorList>
            <person name="Henning P.M."/>
            <person name="McCubbin A.G."/>
            <person name="Shore J.S."/>
        </authorList>
    </citation>
    <scope>NUCLEOTIDE SEQUENCE</scope>
    <source>
        <strain evidence="1">F60SS</strain>
        <tissue evidence="1">Leaves</tissue>
    </source>
</reference>
<comment type="caution">
    <text evidence="1">The sequence shown here is derived from an EMBL/GenBank/DDBJ whole genome shotgun (WGS) entry which is preliminary data.</text>
</comment>
<sequence>MRNSRTWVATGKRNLLLLLHSRSLPSSSRGGREGETLTTMMTRLVRTRSGLTTMTRVPGMLFLILVSTPKPQLLLPISMQLGYRNRSAGWKGLKIKAFFFSSQIS</sequence>
<keyword evidence="2" id="KW-1185">Reference proteome</keyword>
<proteinExistence type="predicted"/>
<gene>
    <name evidence="1" type="ORF">Tsubulata_028591</name>
</gene>
<dbReference type="AlphaFoldDB" id="A0A9Q0FDC5"/>
<name>A0A9Q0FDC5_9ROSI</name>
<evidence type="ECO:0000313" key="2">
    <source>
        <dbReference type="Proteomes" id="UP001141552"/>
    </source>
</evidence>
<organism evidence="1 2">
    <name type="scientific">Turnera subulata</name>
    <dbReference type="NCBI Taxonomy" id="218843"/>
    <lineage>
        <taxon>Eukaryota</taxon>
        <taxon>Viridiplantae</taxon>
        <taxon>Streptophyta</taxon>
        <taxon>Embryophyta</taxon>
        <taxon>Tracheophyta</taxon>
        <taxon>Spermatophyta</taxon>
        <taxon>Magnoliopsida</taxon>
        <taxon>eudicotyledons</taxon>
        <taxon>Gunneridae</taxon>
        <taxon>Pentapetalae</taxon>
        <taxon>rosids</taxon>
        <taxon>fabids</taxon>
        <taxon>Malpighiales</taxon>
        <taxon>Passifloraceae</taxon>
        <taxon>Turnera</taxon>
    </lineage>
</organism>